<evidence type="ECO:0000313" key="3">
    <source>
        <dbReference type="Proteomes" id="UP001375240"/>
    </source>
</evidence>
<evidence type="ECO:0000259" key="1">
    <source>
        <dbReference type="Pfam" id="PF13391"/>
    </source>
</evidence>
<keyword evidence="3" id="KW-1185">Reference proteome</keyword>
<dbReference type="Pfam" id="PF13391">
    <property type="entry name" value="HNH_2"/>
    <property type="match status" value="1"/>
</dbReference>
<feature type="domain" description="HNH nuclease" evidence="1">
    <location>
        <begin position="56"/>
        <end position="131"/>
    </location>
</feature>
<accession>A0AAV9UYY1</accession>
<gene>
    <name evidence="2" type="ORF">TWF696_006303</name>
</gene>
<name>A0AAV9UYY1_9PEZI</name>
<reference evidence="2 3" key="1">
    <citation type="submission" date="2019-10" db="EMBL/GenBank/DDBJ databases">
        <authorList>
            <person name="Palmer J.M."/>
        </authorList>
    </citation>
    <scope>NUCLEOTIDE SEQUENCE [LARGE SCALE GENOMIC DNA]</scope>
    <source>
        <strain evidence="2 3">TWF696</strain>
    </source>
</reference>
<sequence length="237" mass="27107">MVTECSVLLETGDYDLSSEGLITISDEPWVPRLITHVSSSRDRQFRMEVRQRDGKCVISGLENRRADLEDWRGFDACHIVPLHLESWLVQQHYDSWITDETSSAKINSPQNGLLLSSSVHQDFDAYIVSVNPDDGYKIFCFSRDNLGVDGRILDPVCLDPNSEHCVPDQLLRWHFRQSVLANMRGDGEPIFEHDYPPGTDQITEMQGEPMAQVRFELLLADRLRDSEYSPSSHNEEP</sequence>
<organism evidence="2 3">
    <name type="scientific">Orbilia brochopaga</name>
    <dbReference type="NCBI Taxonomy" id="3140254"/>
    <lineage>
        <taxon>Eukaryota</taxon>
        <taxon>Fungi</taxon>
        <taxon>Dikarya</taxon>
        <taxon>Ascomycota</taxon>
        <taxon>Pezizomycotina</taxon>
        <taxon>Orbiliomycetes</taxon>
        <taxon>Orbiliales</taxon>
        <taxon>Orbiliaceae</taxon>
        <taxon>Orbilia</taxon>
    </lineage>
</organism>
<proteinExistence type="predicted"/>
<comment type="caution">
    <text evidence="2">The sequence shown here is derived from an EMBL/GenBank/DDBJ whole genome shotgun (WGS) entry which is preliminary data.</text>
</comment>
<protein>
    <recommendedName>
        <fullName evidence="1">HNH nuclease domain-containing protein</fullName>
    </recommendedName>
</protein>
<evidence type="ECO:0000313" key="2">
    <source>
        <dbReference type="EMBL" id="KAK6350054.1"/>
    </source>
</evidence>
<dbReference type="AlphaFoldDB" id="A0AAV9UYY1"/>
<dbReference type="Proteomes" id="UP001375240">
    <property type="component" value="Unassembled WGS sequence"/>
</dbReference>
<dbReference type="EMBL" id="JAVHNQ010000004">
    <property type="protein sequence ID" value="KAK6350054.1"/>
    <property type="molecule type" value="Genomic_DNA"/>
</dbReference>
<dbReference type="InterPro" id="IPR003615">
    <property type="entry name" value="HNH_nuc"/>
</dbReference>